<evidence type="ECO:0000313" key="6">
    <source>
        <dbReference type="EMBL" id="MEK7951432.1"/>
    </source>
</evidence>
<dbReference type="Gene3D" id="1.50.10.100">
    <property type="entry name" value="Chondroitin AC/alginate lyase"/>
    <property type="match status" value="1"/>
</dbReference>
<dbReference type="InterPro" id="IPR015919">
    <property type="entry name" value="Cadherin-like_sf"/>
</dbReference>
<evidence type="ECO:0000256" key="3">
    <source>
        <dbReference type="ARBA" id="ARBA00023239"/>
    </source>
</evidence>
<dbReference type="SUPFAM" id="SSF49899">
    <property type="entry name" value="Concanavalin A-like lectins/glucanases"/>
    <property type="match status" value="4"/>
</dbReference>
<feature type="chain" id="PRO_5047496459" evidence="4">
    <location>
        <begin position="34"/>
        <end position="2088"/>
    </location>
</feature>
<dbReference type="SMART" id="SM00736">
    <property type="entry name" value="CADG"/>
    <property type="match status" value="2"/>
</dbReference>
<reference evidence="6 7" key="1">
    <citation type="submission" date="2024-04" db="EMBL/GenBank/DDBJ databases">
        <title>Luteolibacter sp. isolated from soil.</title>
        <authorList>
            <person name="An J."/>
        </authorList>
    </citation>
    <scope>NUCLEOTIDE SEQUENCE [LARGE SCALE GENOMIC DNA]</scope>
    <source>
        <strain evidence="6 7">Y139</strain>
    </source>
</reference>
<dbReference type="SUPFAM" id="SSF49313">
    <property type="entry name" value="Cadherin-like"/>
    <property type="match status" value="2"/>
</dbReference>
<dbReference type="InterPro" id="IPR008929">
    <property type="entry name" value="Chondroitin_lyas"/>
</dbReference>
<evidence type="ECO:0000313" key="7">
    <source>
        <dbReference type="Proteomes" id="UP001371305"/>
    </source>
</evidence>
<dbReference type="Pfam" id="PF13385">
    <property type="entry name" value="Laminin_G_3"/>
    <property type="match status" value="4"/>
</dbReference>
<dbReference type="SUPFAM" id="SSF49265">
    <property type="entry name" value="Fibronectin type III"/>
    <property type="match status" value="3"/>
</dbReference>
<dbReference type="Pfam" id="PF05426">
    <property type="entry name" value="Alginate_lyase"/>
    <property type="match status" value="1"/>
</dbReference>
<dbReference type="PANTHER" id="PTHR42535:SF2">
    <property type="entry name" value="CHROMOSOME UNDETERMINED SCAFFOLD_146, WHOLE GENOME SHOTGUN SEQUENCE"/>
    <property type="match status" value="1"/>
</dbReference>
<dbReference type="SUPFAM" id="SSF48230">
    <property type="entry name" value="Chondroitin AC/alginate lyase"/>
    <property type="match status" value="1"/>
</dbReference>
<dbReference type="InterPro" id="IPR013783">
    <property type="entry name" value="Ig-like_fold"/>
</dbReference>
<dbReference type="Pfam" id="PF05345">
    <property type="entry name" value="He_PIG"/>
    <property type="match status" value="2"/>
</dbReference>
<dbReference type="InterPro" id="IPR003961">
    <property type="entry name" value="FN3_dom"/>
</dbReference>
<feature type="domain" description="Fibronectin type-III" evidence="5">
    <location>
        <begin position="1315"/>
        <end position="1405"/>
    </location>
</feature>
<organism evidence="6 7">
    <name type="scientific">Luteolibacter soli</name>
    <dbReference type="NCBI Taxonomy" id="3135280"/>
    <lineage>
        <taxon>Bacteria</taxon>
        <taxon>Pseudomonadati</taxon>
        <taxon>Verrucomicrobiota</taxon>
        <taxon>Verrucomicrobiia</taxon>
        <taxon>Verrucomicrobiales</taxon>
        <taxon>Verrucomicrobiaceae</taxon>
        <taxon>Luteolibacter</taxon>
    </lineage>
</organism>
<evidence type="ECO:0000259" key="5">
    <source>
        <dbReference type="PROSITE" id="PS50853"/>
    </source>
</evidence>
<sequence>MKTRMTFRSLPFAGTRHLAFAAVLLSSTALTHAHPLSFNSTISYSSTQPTSAPASISQWTGATFDAANIGGSGVNSDGGTNNGTANDATTYVANNQPRQGQLILTGNNANGYDATSFTVRMAGYTNNTASGNNRTSWDLNFTNGPIIVEIGKLNGTAFSTVSAQCFTSGGTGHPGAGTSTNGSGTYVTFNLPFSVHLEPNTTYGFDLRIGNGSSAYFEWLGTNANPYSGGAAYTRNGATITPLTGDRVFQVNMTATSAPYTPFSHPGTLHSAADLARMASKVAANAQPWKADFDQLAASPYAQTGWGAYNVDYINRGGTGANNYTRSQQDAQAIYELALRWHITGNTAYADRAVQIANVWSDLIGVTGDTNASLAAGICGYLFATGGELLSTYPGWPAAEKQAYKDMMMRVFYPANFDFLWRHHGTPESKGGNTHYRLNWDTCNMASMAAIGVLCDNRAVYQQAVDYFKYGPGNGRVERAAWMLHPEGLAQGEEAGRDQGHNQGGWYCMALLCQTAWNQGDDLFAYDNNRVLRAFEYVAKYNLGNSVPYTEHRNASLTYTEGAVAGAPGLGYIVGELVYNHYANIKGIAAPYCKLAADTTRPEGYPHVEYHPSAVDWIGLGTLTQTRDPIAAGATPSGLTGYWSKNRVTLNWFGSTYATSYNLKRSTTPGGPYTTIATTPDALNLTATDTTVSNSNAWFYVVSANTPSGETANSPELRVARDLVTRYTFDNTISDAIGTRHATAMGGATAPGYATGFSGQAISLNGTDQYVQLPAGSGNYRDITIASWVYWNGGNAWQRVFDFGSEIEKYMMLTVNAGSNLLRFQMTTSRGTDGTLTITGPAMPVATWTHVAITLNGDTATLYVNGVPVGTATGPLDPLFGQPFCYLGKSIWNGDPYFSGRIDDFRIYNHALSGNDVYSLWGQSANTAPAFTLDPITKPDATEDSAYTGQTLANDATDANGGTLTWSKVSGPTWLNVASNGSLTGTPPNGDVGPNLFVVRVTDPSGATDDANLYLTVNNTNDAPTWSFNPLTKPAVTQGVAYTSTLAGSASDVDTGSSIAYSKISGPSWLAVATNGALSGTPALSDVGINSFIIRATDNTGATTDATLNITVFGNSLIARYTLDGSGADSQGGPPATITGTANYTPGVITQALTFDGTSNNADLGPLSQYLYKDITVAAWVWWDGGAAHQRIFDFGSGTDEYLFLTPSNGSNMRFAIKENGVEQALDTSPLPTGTWAHIAITLGGNTATLYVNGVAKATSSTITNDPSNINLALNYLGESQFAADPLFTGRIDDFRLYNYALTPSEVAALLNGVAPIVPTGLDAGPLGNKVTLTWNTSATAQTYKVKRATTSGGPYTTIATGLTATTLVDTAVVSGTTYYYIVTAVNTQGESAPSTEATAVISDLLLRLKFDESTGTTAADSSGNGTNATLINTPAWAAGNFGNAINLPATASQHLTLPSGIVNGLTDHTISCWVKIGAFTTFSRIFDFGTGTNNYMFLTPQYTGTSPNTAKLRFAIRTPSVGEQIINSSTALTVGTWAHVAVTRSGNTGTLYVNGVQVGQNTGMTLSPTSLGITTQNYLGKSQFAADPYLNGALDEFRIYSRALSAAEIAAAANPQPVIPTGLTAGAGDTQIPLTWTTADFASTYQVKRSTTSGGPYTVIASGLTTTSFTDTGLTNGTTCYYVVGSTNAFGTSANSTEVAATPSYLRLHLKLDESEGLTASDASGLGWHGTTVNAPAWQAGKLSNSLSFTGSSSQYLTLPTGTISGLTNATFMTWVRLNGAPTTWQRIFDFGTGTTNYMFLSTQYGTGGSSNKLRFAIRTPSVAEQIINSNIVTPLGEWAHVAVVLSGTTGRLYLNGAQVGENTTMTLSPVSLGTTTQNYLGKSQWNDPYLNAALDDFRIYSRAMTTEEIATFASPLAAPSGLEATGEFQQVQLSWEAVPYASSYTVKSATTAGGPYTIVGSGLSQPAFLHTALPTGVTRYYIVSATNFTGTGADSTEASATPESAPITDGEIRNASLTTPHPGGNLSMSVASSVPGHVYQIQYSPDLTEGSWQNIGSPQTGNGSTLQLVAPVQTGSRGFYHILVTR</sequence>
<feature type="signal peptide" evidence="4">
    <location>
        <begin position="1"/>
        <end position="33"/>
    </location>
</feature>
<dbReference type="SMART" id="SM00060">
    <property type="entry name" value="FN3"/>
    <property type="match status" value="3"/>
</dbReference>
<name>A0ABU9AUJ7_9BACT</name>
<proteinExistence type="predicted"/>
<dbReference type="InterPro" id="IPR006644">
    <property type="entry name" value="Cadg"/>
</dbReference>
<dbReference type="EMBL" id="JBBUKT010000004">
    <property type="protein sequence ID" value="MEK7951432.1"/>
    <property type="molecule type" value="Genomic_DNA"/>
</dbReference>
<evidence type="ECO:0000256" key="2">
    <source>
        <dbReference type="ARBA" id="ARBA00023157"/>
    </source>
</evidence>
<keyword evidence="7" id="KW-1185">Reference proteome</keyword>
<accession>A0ABU9AUJ7</accession>
<keyword evidence="1 4" id="KW-0732">Signal</keyword>
<keyword evidence="3" id="KW-0456">Lyase</keyword>
<dbReference type="PANTHER" id="PTHR42535">
    <property type="entry name" value="OOKINETE PROTEIN, PUTATIVE-RELATED"/>
    <property type="match status" value="1"/>
</dbReference>
<feature type="domain" description="Fibronectin type-III" evidence="5">
    <location>
        <begin position="1615"/>
        <end position="1708"/>
    </location>
</feature>
<dbReference type="RefSeq" id="WP_341405036.1">
    <property type="nucleotide sequence ID" value="NZ_JBBUKT010000004.1"/>
</dbReference>
<evidence type="ECO:0000256" key="4">
    <source>
        <dbReference type="SAM" id="SignalP"/>
    </source>
</evidence>
<evidence type="ECO:0000256" key="1">
    <source>
        <dbReference type="ARBA" id="ARBA00022729"/>
    </source>
</evidence>
<gene>
    <name evidence="6" type="ORF">WKV53_13025</name>
</gene>
<dbReference type="Gene3D" id="2.60.40.10">
    <property type="entry name" value="Immunoglobulins"/>
    <property type="match status" value="6"/>
</dbReference>
<protein>
    <submittedName>
        <fullName evidence="6">LamG-like jellyroll fold domain-containing protein</fullName>
    </submittedName>
</protein>
<dbReference type="Proteomes" id="UP001371305">
    <property type="component" value="Unassembled WGS sequence"/>
</dbReference>
<dbReference type="InterPro" id="IPR006558">
    <property type="entry name" value="LamG-like"/>
</dbReference>
<dbReference type="InterPro" id="IPR008397">
    <property type="entry name" value="Alginate_lyase_dom"/>
</dbReference>
<dbReference type="CDD" id="cd00063">
    <property type="entry name" value="FN3"/>
    <property type="match status" value="2"/>
</dbReference>
<dbReference type="PROSITE" id="PS50853">
    <property type="entry name" value="FN3"/>
    <property type="match status" value="2"/>
</dbReference>
<dbReference type="InterPro" id="IPR036116">
    <property type="entry name" value="FN3_sf"/>
</dbReference>
<dbReference type="Gene3D" id="2.60.120.200">
    <property type="match status" value="4"/>
</dbReference>
<dbReference type="SMART" id="SM00560">
    <property type="entry name" value="LamGL"/>
    <property type="match status" value="4"/>
</dbReference>
<comment type="caution">
    <text evidence="6">The sequence shown here is derived from an EMBL/GenBank/DDBJ whole genome shotgun (WGS) entry which is preliminary data.</text>
</comment>
<dbReference type="InterPro" id="IPR013320">
    <property type="entry name" value="ConA-like_dom_sf"/>
</dbReference>
<keyword evidence="2" id="KW-1015">Disulfide bond</keyword>